<gene>
    <name evidence="3" type="ORF">D9V37_14650</name>
</gene>
<dbReference type="Pfam" id="PF00441">
    <property type="entry name" value="Acyl-CoA_dh_1"/>
    <property type="match status" value="1"/>
</dbReference>
<keyword evidence="4" id="KW-1185">Reference proteome</keyword>
<dbReference type="PANTHER" id="PTHR43884:SF12">
    <property type="entry name" value="ISOVALERYL-COA DEHYDROGENASE, MITOCHONDRIAL-RELATED"/>
    <property type="match status" value="1"/>
</dbReference>
<name>A0A3L8NWB8_9ACTN</name>
<sequence>MRTQLTQDALEFARVVDIALRNAGGVDLARRAEQDGDIAEVERVLEQLGLWDLCAASDADDGEVAAAVCRAAGRVALPYPVAERLAADPDAGYDALAVASGPARVNLASLTPGLRWAVCDGAGHRAPVTTTGPALGTMLGPLVSEVELGEWGPGDVRAERLALVLPCWTLLGMMDTTMEATRRHLLDRHQFGQPLAAFQALQFRMADTATSYQAYEELAKYTLWSVLTDQPGAAVDVLSCRLAALETAEEVFRTGHQMHGAMGFCDEVDLSWLSRHGQAMRRLPWGRSQTRARLLEAMADTPFTGLYGDGLLNTAEAVLP</sequence>
<evidence type="ECO:0000313" key="4">
    <source>
        <dbReference type="Proteomes" id="UP000281708"/>
    </source>
</evidence>
<dbReference type="InterPro" id="IPR036250">
    <property type="entry name" value="AcylCo_DH-like_C"/>
</dbReference>
<protein>
    <submittedName>
        <fullName evidence="3">Acyl-CoA dehydrogenase</fullName>
    </submittedName>
</protein>
<accession>A0A3L8NWB8</accession>
<dbReference type="InterPro" id="IPR009075">
    <property type="entry name" value="AcylCo_DH/oxidase_C"/>
</dbReference>
<dbReference type="GO" id="GO:0003995">
    <property type="term" value="F:acyl-CoA dehydrogenase activity"/>
    <property type="evidence" value="ECO:0007669"/>
    <property type="project" value="TreeGrafter"/>
</dbReference>
<feature type="domain" description="Acyl-CoA dehydrogenase/oxidase C-terminal" evidence="2">
    <location>
        <begin position="167"/>
        <end position="281"/>
    </location>
</feature>
<evidence type="ECO:0000259" key="2">
    <source>
        <dbReference type="Pfam" id="PF00441"/>
    </source>
</evidence>
<organism evidence="3 4">
    <name type="scientific">Nocardioides mangrovicus</name>
    <dbReference type="NCBI Taxonomy" id="2478913"/>
    <lineage>
        <taxon>Bacteria</taxon>
        <taxon>Bacillati</taxon>
        <taxon>Actinomycetota</taxon>
        <taxon>Actinomycetes</taxon>
        <taxon>Propionibacteriales</taxon>
        <taxon>Nocardioidaceae</taxon>
        <taxon>Nocardioides</taxon>
    </lineage>
</organism>
<dbReference type="SUPFAM" id="SSF47203">
    <property type="entry name" value="Acyl-CoA dehydrogenase C-terminal domain-like"/>
    <property type="match status" value="1"/>
</dbReference>
<keyword evidence="1" id="KW-0285">Flavoprotein</keyword>
<evidence type="ECO:0000256" key="1">
    <source>
        <dbReference type="ARBA" id="ARBA00022630"/>
    </source>
</evidence>
<dbReference type="Gene3D" id="1.20.140.10">
    <property type="entry name" value="Butyryl-CoA Dehydrogenase, subunit A, domain 3"/>
    <property type="match status" value="1"/>
</dbReference>
<dbReference type="AlphaFoldDB" id="A0A3L8NWB8"/>
<comment type="caution">
    <text evidence="3">The sequence shown here is derived from an EMBL/GenBank/DDBJ whole genome shotgun (WGS) entry which is preliminary data.</text>
</comment>
<dbReference type="PANTHER" id="PTHR43884">
    <property type="entry name" value="ACYL-COA DEHYDROGENASE"/>
    <property type="match status" value="1"/>
</dbReference>
<evidence type="ECO:0000313" key="3">
    <source>
        <dbReference type="EMBL" id="RLV47440.1"/>
    </source>
</evidence>
<dbReference type="RefSeq" id="WP_121806943.1">
    <property type="nucleotide sequence ID" value="NZ_RDBE01000010.1"/>
</dbReference>
<dbReference type="EMBL" id="RDBE01000010">
    <property type="protein sequence ID" value="RLV47440.1"/>
    <property type="molecule type" value="Genomic_DNA"/>
</dbReference>
<reference evidence="3 4" key="1">
    <citation type="submission" date="2018-10" db="EMBL/GenBank/DDBJ databases">
        <title>Marmoricola sp. 4Q3S-7 whole genome shotgun sequence.</title>
        <authorList>
            <person name="Li F."/>
        </authorList>
    </citation>
    <scope>NUCLEOTIDE SEQUENCE [LARGE SCALE GENOMIC DNA]</scope>
    <source>
        <strain evidence="3 4">4Q3S-7</strain>
    </source>
</reference>
<proteinExistence type="predicted"/>
<dbReference type="OrthoDB" id="4614767at2"/>
<dbReference type="Proteomes" id="UP000281708">
    <property type="component" value="Unassembled WGS sequence"/>
</dbReference>